<dbReference type="RefSeq" id="WP_309541512.1">
    <property type="nucleotide sequence ID" value="NZ_CP133659.1"/>
</dbReference>
<evidence type="ECO:0000313" key="3">
    <source>
        <dbReference type="Proteomes" id="UP001180616"/>
    </source>
</evidence>
<evidence type="ECO:0000313" key="2">
    <source>
        <dbReference type="EMBL" id="WMW65517.1"/>
    </source>
</evidence>
<name>A0ABY9R318_9BACT</name>
<dbReference type="EMBL" id="CP133659">
    <property type="protein sequence ID" value="WMW65517.1"/>
    <property type="molecule type" value="Genomic_DNA"/>
</dbReference>
<protein>
    <submittedName>
        <fullName evidence="2">Uncharacterized protein</fullName>
    </submittedName>
</protein>
<accession>A0ABY9R318</accession>
<dbReference type="Proteomes" id="UP001180616">
    <property type="component" value="Chromosome"/>
</dbReference>
<sequence>MTTTGQGASGQGAEVPNGTSQASGGLPATGRLVDSHPLLARLTGQVVWNLAEEAGADDDECGLFMDHYAAWRGAALAVLERLRDAPGGGLRLVVDDGDRAGACPECVALHGVVLAGTHPDLAAWLPPFSIGCHCRAEYVEAAEMAVAGPHLPPAGLRPPAHRLCCPRRPLSLLLAQLAQSQGHEG</sequence>
<keyword evidence="3" id="KW-1185">Reference proteome</keyword>
<organism evidence="2 3">
    <name type="scientific">Nitratidesulfovibrio liaohensis</name>
    <dbReference type="NCBI Taxonomy" id="2604158"/>
    <lineage>
        <taxon>Bacteria</taxon>
        <taxon>Pseudomonadati</taxon>
        <taxon>Thermodesulfobacteriota</taxon>
        <taxon>Desulfovibrionia</taxon>
        <taxon>Desulfovibrionales</taxon>
        <taxon>Desulfovibrionaceae</taxon>
        <taxon>Nitratidesulfovibrio</taxon>
    </lineage>
</organism>
<reference evidence="2" key="1">
    <citation type="submission" date="2023-09" db="EMBL/GenBank/DDBJ databases">
        <authorList>
            <consortium name="CW5 consortium"/>
            <person name="Lu C.-W."/>
        </authorList>
    </citation>
    <scope>NUCLEOTIDE SEQUENCE</scope>
    <source>
        <strain evidence="2">KPS</strain>
    </source>
</reference>
<evidence type="ECO:0000256" key="1">
    <source>
        <dbReference type="SAM" id="MobiDB-lite"/>
    </source>
</evidence>
<gene>
    <name evidence="2" type="ORF">KPS_003654</name>
</gene>
<proteinExistence type="predicted"/>
<feature type="region of interest" description="Disordered" evidence="1">
    <location>
        <begin position="1"/>
        <end position="27"/>
    </location>
</feature>